<dbReference type="InterPro" id="IPR049386">
    <property type="entry name" value="FCSD_central"/>
</dbReference>
<dbReference type="Pfam" id="PF07992">
    <property type="entry name" value="Pyr_redox_2"/>
    <property type="match status" value="1"/>
</dbReference>
<dbReference type="RefSeq" id="WP_109837952.1">
    <property type="nucleotide sequence ID" value="NZ_QGKM01000036.1"/>
</dbReference>
<evidence type="ECO:0000256" key="2">
    <source>
        <dbReference type="ARBA" id="ARBA00022827"/>
    </source>
</evidence>
<dbReference type="InterPro" id="IPR006311">
    <property type="entry name" value="TAT_signal"/>
</dbReference>
<dbReference type="GO" id="GO:0016491">
    <property type="term" value="F:oxidoreductase activity"/>
    <property type="evidence" value="ECO:0007669"/>
    <property type="project" value="InterPro"/>
</dbReference>
<dbReference type="SUPFAM" id="SSF51905">
    <property type="entry name" value="FAD/NAD(P)-binding domain"/>
    <property type="match status" value="2"/>
</dbReference>
<dbReference type="EMBL" id="QGKM01000036">
    <property type="protein sequence ID" value="PWQ96561.1"/>
    <property type="molecule type" value="Genomic_DNA"/>
</dbReference>
<dbReference type="Pfam" id="PF21706">
    <property type="entry name" value="FCSD_central"/>
    <property type="match status" value="1"/>
</dbReference>
<dbReference type="InterPro" id="IPR016156">
    <property type="entry name" value="FAD/NAD-linked_Rdtase_dimer_sf"/>
</dbReference>
<dbReference type="InterPro" id="IPR023753">
    <property type="entry name" value="FAD/NAD-binding_dom"/>
</dbReference>
<gene>
    <name evidence="6" type="ORF">DKW60_12305</name>
</gene>
<organism evidence="6 7">
    <name type="scientific">Leucothrix pacifica</name>
    <dbReference type="NCBI Taxonomy" id="1247513"/>
    <lineage>
        <taxon>Bacteria</taxon>
        <taxon>Pseudomonadati</taxon>
        <taxon>Pseudomonadota</taxon>
        <taxon>Gammaproteobacteria</taxon>
        <taxon>Thiotrichales</taxon>
        <taxon>Thiotrichaceae</taxon>
        <taxon>Leucothrix</taxon>
    </lineage>
</organism>
<dbReference type="InterPro" id="IPR052541">
    <property type="entry name" value="SQRD"/>
</dbReference>
<protein>
    <submittedName>
        <fullName evidence="6">Pyridine nucleotide-disulfide oxidoreductase</fullName>
    </submittedName>
</protein>
<evidence type="ECO:0000313" key="7">
    <source>
        <dbReference type="Proteomes" id="UP000245539"/>
    </source>
</evidence>
<dbReference type="SUPFAM" id="SSF55424">
    <property type="entry name" value="FAD/NAD-linked reductases, dimerisation (C-terminal) domain"/>
    <property type="match status" value="1"/>
</dbReference>
<name>A0A317CEP0_9GAMM</name>
<dbReference type="OrthoDB" id="9802771at2"/>
<feature type="domain" description="Sulfide dehydrogenase [flavocytochrome c] flavoprotein chain central" evidence="5">
    <location>
        <begin position="165"/>
        <end position="276"/>
    </location>
</feature>
<comment type="caution">
    <text evidence="6">The sequence shown here is derived from an EMBL/GenBank/DDBJ whole genome shotgun (WGS) entry which is preliminary data.</text>
</comment>
<dbReference type="PANTHER" id="PTHR43755">
    <property type="match status" value="1"/>
</dbReference>
<proteinExistence type="predicted"/>
<keyword evidence="7" id="KW-1185">Reference proteome</keyword>
<evidence type="ECO:0000259" key="3">
    <source>
        <dbReference type="Pfam" id="PF07992"/>
    </source>
</evidence>
<dbReference type="Gene3D" id="3.50.50.60">
    <property type="entry name" value="FAD/NAD(P)-binding domain"/>
    <property type="match status" value="2"/>
</dbReference>
<dbReference type="Proteomes" id="UP000245539">
    <property type="component" value="Unassembled WGS sequence"/>
</dbReference>
<evidence type="ECO:0000259" key="5">
    <source>
        <dbReference type="Pfam" id="PF21706"/>
    </source>
</evidence>
<dbReference type="PANTHER" id="PTHR43755:SF1">
    <property type="entry name" value="FAD-DEPENDENT PYRIDINE NUCLEOTIDE-DISULPHIDE OXIDOREDUCTASE"/>
    <property type="match status" value="1"/>
</dbReference>
<feature type="domain" description="FAD/NAD(P)-binding" evidence="3">
    <location>
        <begin position="37"/>
        <end position="148"/>
    </location>
</feature>
<keyword evidence="2" id="KW-0274">FAD</keyword>
<evidence type="ECO:0000313" key="6">
    <source>
        <dbReference type="EMBL" id="PWQ96561.1"/>
    </source>
</evidence>
<dbReference type="GO" id="GO:0050660">
    <property type="term" value="F:flavin adenine dinucleotide binding"/>
    <property type="evidence" value="ECO:0007669"/>
    <property type="project" value="InterPro"/>
</dbReference>
<evidence type="ECO:0000259" key="4">
    <source>
        <dbReference type="Pfam" id="PF09242"/>
    </source>
</evidence>
<accession>A0A317CEP0</accession>
<feature type="domain" description="Flavocytochrome c sulphide dehydrogenase flavin-binding" evidence="4">
    <location>
        <begin position="354"/>
        <end position="419"/>
    </location>
</feature>
<reference evidence="6 7" key="1">
    <citation type="submission" date="2018-05" db="EMBL/GenBank/DDBJ databases">
        <title>Leucothrix arctica sp. nov., isolated from Arctic seawater.</title>
        <authorList>
            <person name="Choi A."/>
            <person name="Baek K."/>
        </authorList>
    </citation>
    <scope>NUCLEOTIDE SEQUENCE [LARGE SCALE GENOMIC DNA]</scope>
    <source>
        <strain evidence="6 7">JCM 18388</strain>
    </source>
</reference>
<dbReference type="Pfam" id="PF09242">
    <property type="entry name" value="FCSD-flav_bind"/>
    <property type="match status" value="1"/>
</dbReference>
<evidence type="ECO:0000256" key="1">
    <source>
        <dbReference type="ARBA" id="ARBA00022630"/>
    </source>
</evidence>
<sequence>MSQSNHSSRRNFLKALGLGAGFATAPSVIRAATTRPHVIVVGGGFAGATAAKYLRHWSTSVDVTLIEPNANYYSPILSNLVLNGQRNLSQLSFNYATLAQQYGISVVQDRVNTIDSANHTVTLAGGNTLAYDRLILAPGIDFMTVPGLDSDLIPHAWQSGPQIQQLQQQLAAMPAGGTFVMTIPKAPYRCPPGPYERACVVADYLKRHNPTAKLIVLDANAGIIVEQETFNHAFTVTYAGIVEYLPDSELQAVDSVQRIATTNYGEYAADVLNVIPPHQAGSLIHQAGLANDASGRWAVINPLSYESTAAADIHVIGDSQATGQPKAGHIANAEAKVCADAILRLLAGGQPYAAPMTNSACYSPISADTASWLTAVFAYNSASGAMELVPQSLGASQGASRSNYNKMFDWADSLFGDTFA</sequence>
<dbReference type="InterPro" id="IPR036188">
    <property type="entry name" value="FAD/NAD-bd_sf"/>
</dbReference>
<dbReference type="PROSITE" id="PS51318">
    <property type="entry name" value="TAT"/>
    <property type="match status" value="1"/>
</dbReference>
<dbReference type="InterPro" id="IPR015323">
    <property type="entry name" value="FlavoCytC_S_DH_flav-bd"/>
</dbReference>
<dbReference type="AlphaFoldDB" id="A0A317CEP0"/>
<keyword evidence="1" id="KW-0285">Flavoprotein</keyword>